<keyword evidence="10" id="KW-1185">Reference proteome</keyword>
<keyword evidence="6" id="KW-0472">Membrane</keyword>
<evidence type="ECO:0000256" key="6">
    <source>
        <dbReference type="SAM" id="Phobius"/>
    </source>
</evidence>
<dbReference type="SUPFAM" id="SSF57196">
    <property type="entry name" value="EGF/Laminin"/>
    <property type="match status" value="1"/>
</dbReference>
<dbReference type="Gene3D" id="2.10.25.10">
    <property type="entry name" value="Laminin"/>
    <property type="match status" value="2"/>
</dbReference>
<feature type="domain" description="EGF-like" evidence="8">
    <location>
        <begin position="468"/>
        <end position="510"/>
    </location>
</feature>
<dbReference type="AlphaFoldDB" id="A0A267ENZ6"/>
<accession>A0A267ENZ6</accession>
<evidence type="ECO:0000256" key="5">
    <source>
        <dbReference type="SAM" id="MobiDB-lite"/>
    </source>
</evidence>
<organism evidence="9 10">
    <name type="scientific">Macrostomum lignano</name>
    <dbReference type="NCBI Taxonomy" id="282301"/>
    <lineage>
        <taxon>Eukaryota</taxon>
        <taxon>Metazoa</taxon>
        <taxon>Spiralia</taxon>
        <taxon>Lophotrochozoa</taxon>
        <taxon>Platyhelminthes</taxon>
        <taxon>Rhabditophora</taxon>
        <taxon>Macrostomorpha</taxon>
        <taxon>Macrostomida</taxon>
        <taxon>Macrostomidae</taxon>
        <taxon>Macrostomum</taxon>
    </lineage>
</organism>
<evidence type="ECO:0000256" key="2">
    <source>
        <dbReference type="ARBA" id="ARBA00022737"/>
    </source>
</evidence>
<dbReference type="STRING" id="282301.A0A267ENZ6"/>
<feature type="compositionally biased region" description="Basic and acidic residues" evidence="5">
    <location>
        <begin position="790"/>
        <end position="805"/>
    </location>
</feature>
<keyword evidence="6" id="KW-1133">Transmembrane helix</keyword>
<evidence type="ECO:0000256" key="3">
    <source>
        <dbReference type="ARBA" id="ARBA00023157"/>
    </source>
</evidence>
<comment type="caution">
    <text evidence="4">Lacks conserved residue(s) required for the propagation of feature annotation.</text>
</comment>
<keyword evidence="3 4" id="KW-1015">Disulfide bond</keyword>
<dbReference type="PANTHER" id="PTHR24033">
    <property type="entry name" value="EGF-LIKE DOMAIN-CONTAINING PROTEIN"/>
    <property type="match status" value="1"/>
</dbReference>
<dbReference type="SMART" id="SM00179">
    <property type="entry name" value="EGF_CA"/>
    <property type="match status" value="1"/>
</dbReference>
<protein>
    <recommendedName>
        <fullName evidence="8">EGF-like domain-containing protein</fullName>
    </recommendedName>
</protein>
<dbReference type="PROSITE" id="PS01187">
    <property type="entry name" value="EGF_CA"/>
    <property type="match status" value="1"/>
</dbReference>
<dbReference type="Pfam" id="PF00008">
    <property type="entry name" value="EGF"/>
    <property type="match status" value="1"/>
</dbReference>
<dbReference type="PROSITE" id="PS01186">
    <property type="entry name" value="EGF_2"/>
    <property type="match status" value="1"/>
</dbReference>
<dbReference type="PANTHER" id="PTHR24033:SF151">
    <property type="entry name" value="NOTCH 2"/>
    <property type="match status" value="1"/>
</dbReference>
<dbReference type="InterPro" id="IPR000742">
    <property type="entry name" value="EGF"/>
</dbReference>
<dbReference type="PROSITE" id="PS00010">
    <property type="entry name" value="ASX_HYDROXYL"/>
    <property type="match status" value="1"/>
</dbReference>
<dbReference type="InterPro" id="IPR018097">
    <property type="entry name" value="EGF_Ca-bd_CS"/>
</dbReference>
<dbReference type="Proteomes" id="UP000215902">
    <property type="component" value="Unassembled WGS sequence"/>
</dbReference>
<feature type="chain" id="PRO_5012854209" description="EGF-like domain-containing protein" evidence="7">
    <location>
        <begin position="24"/>
        <end position="805"/>
    </location>
</feature>
<keyword evidence="1 4" id="KW-0245">EGF-like domain</keyword>
<dbReference type="PROSITE" id="PS00022">
    <property type="entry name" value="EGF_1"/>
    <property type="match status" value="2"/>
</dbReference>
<feature type="signal peptide" evidence="7">
    <location>
        <begin position="1"/>
        <end position="23"/>
    </location>
</feature>
<feature type="region of interest" description="Disordered" evidence="5">
    <location>
        <begin position="761"/>
        <end position="805"/>
    </location>
</feature>
<feature type="disulfide bond" evidence="4">
    <location>
        <begin position="500"/>
        <end position="509"/>
    </location>
</feature>
<gene>
    <name evidence="9" type="ORF">BOX15_Mlig019802g1</name>
</gene>
<sequence length="805" mass="91907">MLTVVAVSTVSLLLAVTPAPVNGQSDFLASNSIYIHLRQCRWAPHTARGENGHRREVSELSSGKLSAMFKFDEQEDWVDYTDSKANLRTDNLLPKWIFRNSGVQALLGAILLVDKVSLDREKPESVMYITPWNILLCGVYKFHSERNLYDTIVTNVLEEEKKLVDLIDLVYRLGLCAVNQMKESCPSNCLADEAVVTNCSNVANIKLGVDVNCFTELEVELQYHPFRKAEVDKITYQAFAREIDDFREWHSTLPMEKRIPMEIFDENLRSHKLVLFIIKELLANDPDEKPVTIDDQYAMLQVKFLASGCLRDDEAVHKRNHCFRFRAVLHLRLVELQKQLVAKRNCICALGFHWDPERESCQKRLLGYCHEQNVCLNGGICQASVRKSTNRNALGVASEEIVILCTCSAAWRGERCELENDVCQNQASTSTCGDHICQRDPDVEHGFTCICPPETHVRISEKDPRCRDINECSERNPELNPLCKNDGECENHNPGFICKCRHGYSGPRCEYPPDPPSWSSWEDWSKCILPDKALACMESPMQVRIRRCESKGFAQHCEGPKREIRFLCPGQMNNWDTMACSRYRGNVTHREVTGYSRLDYLAIEEFGKFSAHELELVLADSLSSYMRNFGLLSCTMGYCLLTPVLVGWCLWRILRSKIIASRLAGSSIAAGMQKQRQAAKEEAEKEAAVMLRRAAIAQEKARRRRAAKREDAEALEQWSQRQLEEACWELATMREQREQLREKEEQERRLVLAKMETRLVKVSANKKRQQRAAAKDNKGNKLGKPNGQKPKAEKQEQKSPGEGHA</sequence>
<dbReference type="InterPro" id="IPR001881">
    <property type="entry name" value="EGF-like_Ca-bd_dom"/>
</dbReference>
<evidence type="ECO:0000256" key="1">
    <source>
        <dbReference type="ARBA" id="ARBA00022536"/>
    </source>
</evidence>
<dbReference type="EMBL" id="NIVC01001864">
    <property type="protein sequence ID" value="PAA63186.1"/>
    <property type="molecule type" value="Genomic_DNA"/>
</dbReference>
<evidence type="ECO:0000259" key="8">
    <source>
        <dbReference type="PROSITE" id="PS50026"/>
    </source>
</evidence>
<evidence type="ECO:0000256" key="4">
    <source>
        <dbReference type="PROSITE-ProRule" id="PRU00076"/>
    </source>
</evidence>
<dbReference type="GO" id="GO:0005509">
    <property type="term" value="F:calcium ion binding"/>
    <property type="evidence" value="ECO:0007669"/>
    <property type="project" value="InterPro"/>
</dbReference>
<proteinExistence type="predicted"/>
<feature type="transmembrane region" description="Helical" evidence="6">
    <location>
        <begin position="629"/>
        <end position="651"/>
    </location>
</feature>
<reference evidence="9 10" key="1">
    <citation type="submission" date="2017-06" db="EMBL/GenBank/DDBJ databases">
        <title>A platform for efficient transgenesis in Macrostomum lignano, a flatworm model organism for stem cell research.</title>
        <authorList>
            <person name="Berezikov E."/>
        </authorList>
    </citation>
    <scope>NUCLEOTIDE SEQUENCE [LARGE SCALE GENOMIC DNA]</scope>
    <source>
        <strain evidence="9">DV1</strain>
        <tissue evidence="9">Whole organism</tissue>
    </source>
</reference>
<dbReference type="SMART" id="SM00181">
    <property type="entry name" value="EGF"/>
    <property type="match status" value="3"/>
</dbReference>
<dbReference type="CDD" id="cd00054">
    <property type="entry name" value="EGF_CA"/>
    <property type="match status" value="1"/>
</dbReference>
<evidence type="ECO:0000313" key="9">
    <source>
        <dbReference type="EMBL" id="PAA63186.1"/>
    </source>
</evidence>
<dbReference type="InterPro" id="IPR051830">
    <property type="entry name" value="NOTCH_homolog"/>
</dbReference>
<keyword evidence="2" id="KW-0677">Repeat</keyword>
<evidence type="ECO:0000313" key="10">
    <source>
        <dbReference type="Proteomes" id="UP000215902"/>
    </source>
</evidence>
<name>A0A267ENZ6_9PLAT</name>
<keyword evidence="6" id="KW-0812">Transmembrane</keyword>
<dbReference type="PROSITE" id="PS50026">
    <property type="entry name" value="EGF_3"/>
    <property type="match status" value="1"/>
</dbReference>
<evidence type="ECO:0000256" key="7">
    <source>
        <dbReference type="SAM" id="SignalP"/>
    </source>
</evidence>
<dbReference type="InterPro" id="IPR009030">
    <property type="entry name" value="Growth_fac_rcpt_cys_sf"/>
</dbReference>
<dbReference type="SUPFAM" id="SSF57184">
    <property type="entry name" value="Growth factor receptor domain"/>
    <property type="match status" value="1"/>
</dbReference>
<dbReference type="InterPro" id="IPR000152">
    <property type="entry name" value="EGF-type_Asp/Asn_hydroxyl_site"/>
</dbReference>
<keyword evidence="7" id="KW-0732">Signal</keyword>
<comment type="caution">
    <text evidence="9">The sequence shown here is derived from an EMBL/GenBank/DDBJ whole genome shotgun (WGS) entry which is preliminary data.</text>
</comment>
<dbReference type="OrthoDB" id="6160706at2759"/>